<accession>A0A6A5QLP8</accession>
<dbReference type="AlphaFoldDB" id="A0A6A5QLP8"/>
<organism evidence="1 2">
    <name type="scientific">Ampelomyces quisqualis</name>
    <name type="common">Powdery mildew agent</name>
    <dbReference type="NCBI Taxonomy" id="50730"/>
    <lineage>
        <taxon>Eukaryota</taxon>
        <taxon>Fungi</taxon>
        <taxon>Dikarya</taxon>
        <taxon>Ascomycota</taxon>
        <taxon>Pezizomycotina</taxon>
        <taxon>Dothideomycetes</taxon>
        <taxon>Pleosporomycetidae</taxon>
        <taxon>Pleosporales</taxon>
        <taxon>Pleosporineae</taxon>
        <taxon>Phaeosphaeriaceae</taxon>
        <taxon>Ampelomyces</taxon>
    </lineage>
</organism>
<reference evidence="1" key="1">
    <citation type="journal article" date="2020" name="Stud. Mycol.">
        <title>101 Dothideomycetes genomes: a test case for predicting lifestyles and emergence of pathogens.</title>
        <authorList>
            <person name="Haridas S."/>
            <person name="Albert R."/>
            <person name="Binder M."/>
            <person name="Bloem J."/>
            <person name="Labutti K."/>
            <person name="Salamov A."/>
            <person name="Andreopoulos B."/>
            <person name="Baker S."/>
            <person name="Barry K."/>
            <person name="Bills G."/>
            <person name="Bluhm B."/>
            <person name="Cannon C."/>
            <person name="Castanera R."/>
            <person name="Culley D."/>
            <person name="Daum C."/>
            <person name="Ezra D."/>
            <person name="Gonzalez J."/>
            <person name="Henrissat B."/>
            <person name="Kuo A."/>
            <person name="Liang C."/>
            <person name="Lipzen A."/>
            <person name="Lutzoni F."/>
            <person name="Magnuson J."/>
            <person name="Mondo S."/>
            <person name="Nolan M."/>
            <person name="Ohm R."/>
            <person name="Pangilinan J."/>
            <person name="Park H.-J."/>
            <person name="Ramirez L."/>
            <person name="Alfaro M."/>
            <person name="Sun H."/>
            <person name="Tritt A."/>
            <person name="Yoshinaga Y."/>
            <person name="Zwiers L.-H."/>
            <person name="Turgeon B."/>
            <person name="Goodwin S."/>
            <person name="Spatafora J."/>
            <person name="Crous P."/>
            <person name="Grigoriev I."/>
        </authorList>
    </citation>
    <scope>NUCLEOTIDE SEQUENCE</scope>
    <source>
        <strain evidence="1">HMLAC05119</strain>
    </source>
</reference>
<keyword evidence="2" id="KW-1185">Reference proteome</keyword>
<evidence type="ECO:0000313" key="1">
    <source>
        <dbReference type="EMBL" id="KAF1915596.1"/>
    </source>
</evidence>
<dbReference type="Proteomes" id="UP000800096">
    <property type="component" value="Unassembled WGS sequence"/>
</dbReference>
<sequence length="72" mass="7612">VAEIVQSLALRKAFIAVIGTLKVTGGCGLTSDQVGRFGVRGCGASGVPCYGGHQGTHSQREFILSSEYFCYR</sequence>
<gene>
    <name evidence="1" type="ORF">BDU57DRAFT_452399</name>
</gene>
<dbReference type="OrthoDB" id="1668230at2759"/>
<feature type="non-terminal residue" evidence="1">
    <location>
        <position position="1"/>
    </location>
</feature>
<proteinExistence type="predicted"/>
<name>A0A6A5QLP8_AMPQU</name>
<evidence type="ECO:0000313" key="2">
    <source>
        <dbReference type="Proteomes" id="UP000800096"/>
    </source>
</evidence>
<protein>
    <submittedName>
        <fullName evidence="1">Uncharacterized protein</fullName>
    </submittedName>
</protein>
<dbReference type="EMBL" id="ML979136">
    <property type="protein sequence ID" value="KAF1915596.1"/>
    <property type="molecule type" value="Genomic_DNA"/>
</dbReference>